<organism evidence="1">
    <name type="scientific">Pararge aegeria</name>
    <name type="common">speckled wood butterfly</name>
    <dbReference type="NCBI Taxonomy" id="116150"/>
    <lineage>
        <taxon>Eukaryota</taxon>
        <taxon>Metazoa</taxon>
        <taxon>Ecdysozoa</taxon>
        <taxon>Arthropoda</taxon>
        <taxon>Hexapoda</taxon>
        <taxon>Insecta</taxon>
        <taxon>Pterygota</taxon>
        <taxon>Neoptera</taxon>
        <taxon>Endopterygota</taxon>
        <taxon>Lepidoptera</taxon>
        <taxon>Glossata</taxon>
        <taxon>Ditrysia</taxon>
        <taxon>Papilionoidea</taxon>
        <taxon>Nymphalidae</taxon>
        <taxon>Satyrinae</taxon>
        <taxon>Satyrini</taxon>
        <taxon>Parargina</taxon>
        <taxon>Pararge</taxon>
    </lineage>
</organism>
<dbReference type="AlphaFoldDB" id="S4PT70"/>
<reference evidence="1" key="1">
    <citation type="journal article" date="2013" name="BMC Genomics">
        <title>Unscrambling butterfly oogenesis.</title>
        <authorList>
            <person name="Carter J.M."/>
            <person name="Baker S.C."/>
            <person name="Pink R."/>
            <person name="Carter D.R."/>
            <person name="Collins A."/>
            <person name="Tomlin J."/>
            <person name="Gibbs M."/>
            <person name="Breuker C.J."/>
        </authorList>
    </citation>
    <scope>NUCLEOTIDE SEQUENCE</scope>
    <source>
        <tissue evidence="1">Ovary</tissue>
    </source>
</reference>
<dbReference type="EMBL" id="GAIX01012553">
    <property type="protein sequence ID" value="JAA80007.1"/>
    <property type="molecule type" value="Transcribed_RNA"/>
</dbReference>
<reference evidence="1" key="2">
    <citation type="submission" date="2013-05" db="EMBL/GenBank/DDBJ databases">
        <authorList>
            <person name="Carter J.-M."/>
            <person name="Baker S.C."/>
            <person name="Pink R."/>
            <person name="Carter D.R.F."/>
            <person name="Collins A."/>
            <person name="Tomlin J."/>
            <person name="Gibbs M."/>
            <person name="Breuker C.J."/>
        </authorList>
    </citation>
    <scope>NUCLEOTIDE SEQUENCE</scope>
    <source>
        <tissue evidence="1">Ovary</tissue>
    </source>
</reference>
<sequence>VRRKGCKTCNGTPKSLNNFRVLMRWVKLNLTRNLSLPNRSMAVTNYCVNSFHDFYGKMVHSRCLGEEPIDR</sequence>
<feature type="non-terminal residue" evidence="1">
    <location>
        <position position="1"/>
    </location>
</feature>
<evidence type="ECO:0000313" key="1">
    <source>
        <dbReference type="EMBL" id="JAA80007.1"/>
    </source>
</evidence>
<proteinExistence type="predicted"/>
<accession>S4PT70</accession>
<protein>
    <submittedName>
        <fullName evidence="1">Uncharacterized protein</fullName>
    </submittedName>
</protein>
<name>S4PT70_9NEOP</name>